<feature type="domain" description="C2H2-type" evidence="9">
    <location>
        <begin position="361"/>
        <end position="389"/>
    </location>
</feature>
<dbReference type="PROSITE" id="PS51915">
    <property type="entry name" value="ZAD"/>
    <property type="match status" value="1"/>
</dbReference>
<evidence type="ECO:0000313" key="11">
    <source>
        <dbReference type="EMBL" id="CAH1098611.1"/>
    </source>
</evidence>
<dbReference type="GO" id="GO:0005634">
    <property type="term" value="C:nucleus"/>
    <property type="evidence" value="ECO:0007669"/>
    <property type="project" value="UniProtKB-SubCell"/>
</dbReference>
<evidence type="ECO:0000259" key="9">
    <source>
        <dbReference type="PROSITE" id="PS50157"/>
    </source>
</evidence>
<dbReference type="SMART" id="SM00355">
    <property type="entry name" value="ZnF_C2H2"/>
    <property type="match status" value="8"/>
</dbReference>
<dbReference type="AlphaFoldDB" id="A0A9P0CCE4"/>
<protein>
    <submittedName>
        <fullName evidence="11">Uncharacterized protein</fullName>
    </submittedName>
</protein>
<dbReference type="InterPro" id="IPR012934">
    <property type="entry name" value="Znf_AD"/>
</dbReference>
<dbReference type="GO" id="GO:0000981">
    <property type="term" value="F:DNA-binding transcription factor activity, RNA polymerase II-specific"/>
    <property type="evidence" value="ECO:0007669"/>
    <property type="project" value="TreeGrafter"/>
</dbReference>
<reference evidence="11" key="1">
    <citation type="submission" date="2022-01" db="EMBL/GenBank/DDBJ databases">
        <authorList>
            <person name="King R."/>
        </authorList>
    </citation>
    <scope>NUCLEOTIDE SEQUENCE</scope>
</reference>
<dbReference type="PROSITE" id="PS50157">
    <property type="entry name" value="ZINC_FINGER_C2H2_2"/>
    <property type="match status" value="5"/>
</dbReference>
<evidence type="ECO:0000256" key="4">
    <source>
        <dbReference type="ARBA" id="ARBA00022771"/>
    </source>
</evidence>
<name>A0A9P0CCE4_9CUCU</name>
<feature type="domain" description="C2H2-type" evidence="9">
    <location>
        <begin position="198"/>
        <end position="226"/>
    </location>
</feature>
<keyword evidence="5 8" id="KW-0862">Zinc</keyword>
<evidence type="ECO:0000256" key="3">
    <source>
        <dbReference type="ARBA" id="ARBA00022737"/>
    </source>
</evidence>
<keyword evidence="4 7" id="KW-0863">Zinc-finger</keyword>
<evidence type="ECO:0000259" key="10">
    <source>
        <dbReference type="PROSITE" id="PS51915"/>
    </source>
</evidence>
<organism evidence="11 12">
    <name type="scientific">Psylliodes chrysocephalus</name>
    <dbReference type="NCBI Taxonomy" id="3402493"/>
    <lineage>
        <taxon>Eukaryota</taxon>
        <taxon>Metazoa</taxon>
        <taxon>Ecdysozoa</taxon>
        <taxon>Arthropoda</taxon>
        <taxon>Hexapoda</taxon>
        <taxon>Insecta</taxon>
        <taxon>Pterygota</taxon>
        <taxon>Neoptera</taxon>
        <taxon>Endopterygota</taxon>
        <taxon>Coleoptera</taxon>
        <taxon>Polyphaga</taxon>
        <taxon>Cucujiformia</taxon>
        <taxon>Chrysomeloidea</taxon>
        <taxon>Chrysomelidae</taxon>
        <taxon>Galerucinae</taxon>
        <taxon>Alticini</taxon>
        <taxon>Psylliodes</taxon>
    </lineage>
</organism>
<dbReference type="PANTHER" id="PTHR24394">
    <property type="entry name" value="ZINC FINGER PROTEIN"/>
    <property type="match status" value="1"/>
</dbReference>
<dbReference type="GO" id="GO:0008270">
    <property type="term" value="F:zinc ion binding"/>
    <property type="evidence" value="ECO:0007669"/>
    <property type="project" value="UniProtKB-UniRule"/>
</dbReference>
<dbReference type="Proteomes" id="UP001153636">
    <property type="component" value="Chromosome 1"/>
</dbReference>
<keyword evidence="6" id="KW-0539">Nucleus</keyword>
<feature type="binding site" evidence="8">
    <location>
        <position position="5"/>
    </location>
    <ligand>
        <name>Zn(2+)</name>
        <dbReference type="ChEBI" id="CHEBI:29105"/>
    </ligand>
</feature>
<feature type="domain" description="C2H2-type" evidence="9">
    <location>
        <begin position="278"/>
        <end position="305"/>
    </location>
</feature>
<keyword evidence="3" id="KW-0677">Repeat</keyword>
<dbReference type="InterPro" id="IPR013087">
    <property type="entry name" value="Znf_C2H2_type"/>
</dbReference>
<dbReference type="SUPFAM" id="SSF57667">
    <property type="entry name" value="beta-beta-alpha zinc fingers"/>
    <property type="match status" value="3"/>
</dbReference>
<dbReference type="SMART" id="SM00868">
    <property type="entry name" value="zf-AD"/>
    <property type="match status" value="1"/>
</dbReference>
<evidence type="ECO:0000256" key="7">
    <source>
        <dbReference type="PROSITE-ProRule" id="PRU00042"/>
    </source>
</evidence>
<feature type="domain" description="C2H2-type" evidence="9">
    <location>
        <begin position="333"/>
        <end position="360"/>
    </location>
</feature>
<evidence type="ECO:0000256" key="2">
    <source>
        <dbReference type="ARBA" id="ARBA00022723"/>
    </source>
</evidence>
<feature type="domain" description="ZAD" evidence="10">
    <location>
        <begin position="3"/>
        <end position="74"/>
    </location>
</feature>
<keyword evidence="12" id="KW-1185">Reference proteome</keyword>
<keyword evidence="2 8" id="KW-0479">Metal-binding</keyword>
<evidence type="ECO:0000256" key="6">
    <source>
        <dbReference type="ARBA" id="ARBA00023242"/>
    </source>
</evidence>
<dbReference type="Gene3D" id="3.30.160.60">
    <property type="entry name" value="Classic Zinc Finger"/>
    <property type="match status" value="5"/>
</dbReference>
<dbReference type="PANTHER" id="PTHR24394:SF29">
    <property type="entry name" value="MYONEURIN"/>
    <property type="match status" value="1"/>
</dbReference>
<gene>
    <name evidence="11" type="ORF">PSYICH_LOCUS1291</name>
</gene>
<accession>A0A9P0CCE4</accession>
<evidence type="ECO:0000313" key="12">
    <source>
        <dbReference type="Proteomes" id="UP001153636"/>
    </source>
</evidence>
<sequence length="389" mass="44844">MNNVCRTCLSTANLSPLKEDESLLDKIELISSIRISLDIADYPTTICDECIDKLNQFYCFRKVIINTDNELKEKIECLTSKAPEKKLPSTKRKRTCDKSIKTKTPRNRRRINVIPTSNPKDDIKTEPAENDSYIGRLVICEPENIKDDKTVKQETNRDEVTDQTLDCVQCNLTFVSEKEFNIHKNSTHRKYNKKPKTLECPECNVTFSNLNQLSNHKRTTHTAPGICNICGVIVRADNLKKHVQKHSEGPVSCKICSKVLKNSESLRGHLLIHKGTSYECDQCEKTFRLKSEYHRHLKKHIDPNVRKKMCTICGKHVRDLQRHLFTHTGERPYICSHCNKGLTSSYALKLHIRQHTNEKPYICEYCSKAFAQKISLVAHHKSKIHNCQV</sequence>
<dbReference type="FunFam" id="3.30.160.60:FF:000065">
    <property type="entry name" value="B-cell CLL/lymphoma 6, member B"/>
    <property type="match status" value="1"/>
</dbReference>
<dbReference type="Pfam" id="PF00096">
    <property type="entry name" value="zf-C2H2"/>
    <property type="match status" value="5"/>
</dbReference>
<evidence type="ECO:0000256" key="5">
    <source>
        <dbReference type="ARBA" id="ARBA00022833"/>
    </source>
</evidence>
<feature type="domain" description="C2H2-type" evidence="9">
    <location>
        <begin position="251"/>
        <end position="278"/>
    </location>
</feature>
<dbReference type="SUPFAM" id="SSF57716">
    <property type="entry name" value="Glucocorticoid receptor-like (DNA-binding domain)"/>
    <property type="match status" value="1"/>
</dbReference>
<proteinExistence type="predicted"/>
<feature type="binding site" evidence="8">
    <location>
        <position position="47"/>
    </location>
    <ligand>
        <name>Zn(2+)</name>
        <dbReference type="ChEBI" id="CHEBI:29105"/>
    </ligand>
</feature>
<dbReference type="OrthoDB" id="6077919at2759"/>
<dbReference type="Gene3D" id="3.40.1800.20">
    <property type="match status" value="1"/>
</dbReference>
<dbReference type="Pfam" id="PF07776">
    <property type="entry name" value="zf-AD"/>
    <property type="match status" value="1"/>
</dbReference>
<dbReference type="InterPro" id="IPR036236">
    <property type="entry name" value="Znf_C2H2_sf"/>
</dbReference>
<feature type="binding site" evidence="8">
    <location>
        <position position="8"/>
    </location>
    <ligand>
        <name>Zn(2+)</name>
        <dbReference type="ChEBI" id="CHEBI:29105"/>
    </ligand>
</feature>
<evidence type="ECO:0000256" key="8">
    <source>
        <dbReference type="PROSITE-ProRule" id="PRU01263"/>
    </source>
</evidence>
<dbReference type="PROSITE" id="PS00028">
    <property type="entry name" value="ZINC_FINGER_C2H2_1"/>
    <property type="match status" value="6"/>
</dbReference>
<feature type="binding site" evidence="8">
    <location>
        <position position="50"/>
    </location>
    <ligand>
        <name>Zn(2+)</name>
        <dbReference type="ChEBI" id="CHEBI:29105"/>
    </ligand>
</feature>
<evidence type="ECO:0000256" key="1">
    <source>
        <dbReference type="ARBA" id="ARBA00004123"/>
    </source>
</evidence>
<comment type="subcellular location">
    <subcellularLocation>
        <location evidence="1">Nucleus</location>
    </subcellularLocation>
</comment>
<dbReference type="FunFam" id="3.30.160.60:FF:000630">
    <property type="entry name" value="Zinc finger protein 180"/>
    <property type="match status" value="1"/>
</dbReference>
<dbReference type="EMBL" id="OV651813">
    <property type="protein sequence ID" value="CAH1098611.1"/>
    <property type="molecule type" value="Genomic_DNA"/>
</dbReference>